<dbReference type="GO" id="GO:0005737">
    <property type="term" value="C:cytoplasm"/>
    <property type="evidence" value="ECO:0007669"/>
    <property type="project" value="TreeGrafter"/>
</dbReference>
<dbReference type="RefSeq" id="WP_085361461.1">
    <property type="nucleotide sequence ID" value="NZ_NAFD01000193.1"/>
</dbReference>
<protein>
    <submittedName>
        <fullName evidence="2">Dehydrogenase</fullName>
    </submittedName>
</protein>
<dbReference type="InterPro" id="IPR051783">
    <property type="entry name" value="NAD(P)-dependent_oxidoreduct"/>
</dbReference>
<dbReference type="OrthoDB" id="9808276at2"/>
<feature type="domain" description="NAD-dependent epimerase/dehydratase" evidence="1">
    <location>
        <begin position="3"/>
        <end position="236"/>
    </location>
</feature>
<comment type="caution">
    <text evidence="2">The sequence shown here is derived from an EMBL/GenBank/DDBJ whole genome shotgun (WGS) entry which is preliminary data.</text>
</comment>
<dbReference type="PANTHER" id="PTHR48079">
    <property type="entry name" value="PROTEIN YEEZ"/>
    <property type="match status" value="1"/>
</dbReference>
<name>A0A1X3FDS5_9BRAD</name>
<reference evidence="2 3" key="1">
    <citation type="submission" date="2017-03" db="EMBL/GenBank/DDBJ databases">
        <title>Whole genome sequences of fourteen strains of Bradyrhizobium canariense and one strain of Bradyrhizobium japonicum isolated from Lupinus (Papilionoideae: Genisteae) species in Algeria.</title>
        <authorList>
            <person name="Crovadore J."/>
            <person name="Chekireb D."/>
            <person name="Brachmann A."/>
            <person name="Chablais R."/>
            <person name="Cochard B."/>
            <person name="Lefort F."/>
        </authorList>
    </citation>
    <scope>NUCLEOTIDE SEQUENCE [LARGE SCALE GENOMIC DNA]</scope>
    <source>
        <strain evidence="2 3">UBMA195</strain>
    </source>
</reference>
<dbReference type="InterPro" id="IPR036291">
    <property type="entry name" value="NAD(P)-bd_dom_sf"/>
</dbReference>
<dbReference type="Pfam" id="PF01370">
    <property type="entry name" value="Epimerase"/>
    <property type="match status" value="1"/>
</dbReference>
<accession>A0A1X3FDS5</accession>
<dbReference type="Proteomes" id="UP000193553">
    <property type="component" value="Unassembled WGS sequence"/>
</dbReference>
<evidence type="ECO:0000259" key="1">
    <source>
        <dbReference type="Pfam" id="PF01370"/>
    </source>
</evidence>
<evidence type="ECO:0000313" key="3">
    <source>
        <dbReference type="Proteomes" id="UP000193553"/>
    </source>
</evidence>
<proteinExistence type="predicted"/>
<gene>
    <name evidence="2" type="ORF">BSZ18_31865</name>
</gene>
<dbReference type="EMBL" id="NAFI01000186">
    <property type="protein sequence ID" value="OSJ03892.1"/>
    <property type="molecule type" value="Genomic_DNA"/>
</dbReference>
<dbReference type="AlphaFoldDB" id="A0A1X3FDS5"/>
<dbReference type="PANTHER" id="PTHR48079:SF6">
    <property type="entry name" value="NAD(P)-BINDING DOMAIN-CONTAINING PROTEIN-RELATED"/>
    <property type="match status" value="1"/>
</dbReference>
<organism evidence="2 3">
    <name type="scientific">Bradyrhizobium canariense</name>
    <dbReference type="NCBI Taxonomy" id="255045"/>
    <lineage>
        <taxon>Bacteria</taxon>
        <taxon>Pseudomonadati</taxon>
        <taxon>Pseudomonadota</taxon>
        <taxon>Alphaproteobacteria</taxon>
        <taxon>Hyphomicrobiales</taxon>
        <taxon>Nitrobacteraceae</taxon>
        <taxon>Bradyrhizobium</taxon>
    </lineage>
</organism>
<evidence type="ECO:0000313" key="2">
    <source>
        <dbReference type="EMBL" id="OSJ03892.1"/>
    </source>
</evidence>
<dbReference type="Gene3D" id="3.40.50.720">
    <property type="entry name" value="NAD(P)-binding Rossmann-like Domain"/>
    <property type="match status" value="1"/>
</dbReference>
<sequence length="322" mass="34689">MRIFVAGATGAVGQYLVPALVAAGHSVIGTTRSAAKTDLVRRLGAEPVVADGLDADSMRAAVIAAKPNAVIHQMTDLAAATDLRHFDRAFKRTNELRTRGTDILLNAAREAGAKRFIAQSFCGWTFSRAGGTVKIETDELDSNPPRELRRTLEAIRYLERIITASTKPEGIVLRYGFFYGPGTGTLSPAMIDQLRHRRVPVIGDGGGTWSFIHTEDAASATLAALERGRTGSIYNIVDDHPAPVKDWLPALAELLGAKPPRHIPAWLGRLLAGEHMVAMMTEVRGASNGKAKRELGWLPAHASWRDGFADAARQPTSQRSAA</sequence>
<dbReference type="SUPFAM" id="SSF51735">
    <property type="entry name" value="NAD(P)-binding Rossmann-fold domains"/>
    <property type="match status" value="1"/>
</dbReference>
<dbReference type="GO" id="GO:0004029">
    <property type="term" value="F:aldehyde dehydrogenase (NAD+) activity"/>
    <property type="evidence" value="ECO:0007669"/>
    <property type="project" value="TreeGrafter"/>
</dbReference>
<dbReference type="InterPro" id="IPR001509">
    <property type="entry name" value="Epimerase_deHydtase"/>
</dbReference>